<comment type="cofactor">
    <cofactor evidence="3">
        <name>Mn(2+)</name>
        <dbReference type="ChEBI" id="CHEBI:29035"/>
    </cofactor>
</comment>
<sequence>MTDTKAAIEQTADAALQITAKTIADAAIRIAPHTIQTPLMESPLLNQLLGIRLLVKAECLQHTGAFKLRGASNVIWSLGDEVKHVVAYSSGNHAQGVARAAASRGIKATIVMPEDAPANKVEGTRAFGAEIVFYDRYSQNREEIGEAITKTHNAELVRPYEDVRIIAGQGTVGHEIAAQCAAMNITPDALLCCCGGGGLIAGTSIALKAAFPDIDIWSAEPAFYDDTKRSLESGKIQTADISKKSICDAIVTPQPGQMTFAINRNNLSGGAVVSDELALKAIATAFKYLKIIIEPGGAVALAAALDGQYPAGAKTVIAVASGGNIDNQMFARALDAGALI</sequence>
<dbReference type="GO" id="GO:0018114">
    <property type="term" value="F:threonine racemase activity"/>
    <property type="evidence" value="ECO:0007669"/>
    <property type="project" value="TreeGrafter"/>
</dbReference>
<evidence type="ECO:0000313" key="11">
    <source>
        <dbReference type="Proteomes" id="UP000007460"/>
    </source>
</evidence>
<dbReference type="Pfam" id="PF00291">
    <property type="entry name" value="PALP"/>
    <property type="match status" value="1"/>
</dbReference>
<dbReference type="EC" id="4.3.1.19" evidence="10"/>
<accession>D5BR89</accession>
<comment type="cofactor">
    <cofactor evidence="1">
        <name>Ca(2+)</name>
        <dbReference type="ChEBI" id="CHEBI:29108"/>
    </cofactor>
</comment>
<keyword evidence="8 10" id="KW-0456">Lyase</keyword>
<dbReference type="eggNOG" id="COG1171">
    <property type="taxonomic scope" value="Bacteria"/>
</dbReference>
<dbReference type="SUPFAM" id="SSF53686">
    <property type="entry name" value="Tryptophan synthase beta subunit-like PLP-dependent enzymes"/>
    <property type="match status" value="1"/>
</dbReference>
<comment type="similarity">
    <text evidence="5">Belongs to the serine/threonine dehydratase family.</text>
</comment>
<dbReference type="GO" id="GO:0030378">
    <property type="term" value="F:serine racemase activity"/>
    <property type="evidence" value="ECO:0007669"/>
    <property type="project" value="TreeGrafter"/>
</dbReference>
<comment type="cofactor">
    <cofactor evidence="4">
        <name>Mg(2+)</name>
        <dbReference type="ChEBI" id="CHEBI:18420"/>
    </cofactor>
</comment>
<dbReference type="Proteomes" id="UP000007460">
    <property type="component" value="Chromosome"/>
</dbReference>
<feature type="domain" description="Tryptophan synthase beta chain-like PALP" evidence="9">
    <location>
        <begin position="31"/>
        <end position="321"/>
    </location>
</feature>
<evidence type="ECO:0000313" key="10">
    <source>
        <dbReference type="EMBL" id="ADE38786.1"/>
    </source>
</evidence>
<dbReference type="PANTHER" id="PTHR43050">
    <property type="entry name" value="SERINE / THREONINE RACEMASE FAMILY MEMBER"/>
    <property type="match status" value="1"/>
</dbReference>
<protein>
    <submittedName>
        <fullName evidence="10">Pyridoxal-5'-phosphate-dependent enzyme, beta subunit</fullName>
        <ecNumber evidence="10">4.3.1.19</ecNumber>
    </submittedName>
</protein>
<dbReference type="InterPro" id="IPR001926">
    <property type="entry name" value="TrpB-like_PALP"/>
</dbReference>
<dbReference type="EMBL" id="CP001751">
    <property type="protein sequence ID" value="ADE38786.1"/>
    <property type="molecule type" value="Genomic_DNA"/>
</dbReference>
<evidence type="ECO:0000256" key="7">
    <source>
        <dbReference type="ARBA" id="ARBA00022898"/>
    </source>
</evidence>
<dbReference type="FunFam" id="3.40.50.1100:FF:000005">
    <property type="entry name" value="Threonine dehydratase catabolic"/>
    <property type="match status" value="1"/>
</dbReference>
<dbReference type="CDD" id="cd01562">
    <property type="entry name" value="Thr-dehyd"/>
    <property type="match status" value="1"/>
</dbReference>
<evidence type="ECO:0000256" key="4">
    <source>
        <dbReference type="ARBA" id="ARBA00001946"/>
    </source>
</evidence>
<dbReference type="Gene3D" id="3.40.50.1100">
    <property type="match status" value="2"/>
</dbReference>
<evidence type="ECO:0000256" key="8">
    <source>
        <dbReference type="ARBA" id="ARBA00023239"/>
    </source>
</evidence>
<comment type="cofactor">
    <cofactor evidence="2">
        <name>pyridoxal 5'-phosphate</name>
        <dbReference type="ChEBI" id="CHEBI:597326"/>
    </cofactor>
</comment>
<dbReference type="GO" id="GO:0070179">
    <property type="term" value="P:D-serine biosynthetic process"/>
    <property type="evidence" value="ECO:0007669"/>
    <property type="project" value="TreeGrafter"/>
</dbReference>
<dbReference type="RefSeq" id="WP_013045415.1">
    <property type="nucleotide sequence ID" value="NC_014010.1"/>
</dbReference>
<dbReference type="InterPro" id="IPR036052">
    <property type="entry name" value="TrpB-like_PALP_sf"/>
</dbReference>
<dbReference type="AlphaFoldDB" id="D5BR89"/>
<dbReference type="OrthoDB" id="9811476at2"/>
<evidence type="ECO:0000256" key="3">
    <source>
        <dbReference type="ARBA" id="ARBA00001936"/>
    </source>
</evidence>
<dbReference type="GO" id="GO:0000287">
    <property type="term" value="F:magnesium ion binding"/>
    <property type="evidence" value="ECO:0007669"/>
    <property type="project" value="TreeGrafter"/>
</dbReference>
<dbReference type="GO" id="GO:0004794">
    <property type="term" value="F:threonine deaminase activity"/>
    <property type="evidence" value="ECO:0007669"/>
    <property type="project" value="UniProtKB-EC"/>
</dbReference>
<dbReference type="STRING" id="488538.SAR116_0543"/>
<dbReference type="GO" id="GO:0005524">
    <property type="term" value="F:ATP binding"/>
    <property type="evidence" value="ECO:0007669"/>
    <property type="project" value="TreeGrafter"/>
</dbReference>
<evidence type="ECO:0000256" key="6">
    <source>
        <dbReference type="ARBA" id="ARBA00022842"/>
    </source>
</evidence>
<name>D5BR89_PUNMI</name>
<dbReference type="InterPro" id="IPR000634">
    <property type="entry name" value="Ser/Thr_deHydtase_PyrdxlP-BS"/>
</dbReference>
<evidence type="ECO:0000256" key="2">
    <source>
        <dbReference type="ARBA" id="ARBA00001933"/>
    </source>
</evidence>
<dbReference type="GO" id="GO:0030170">
    <property type="term" value="F:pyridoxal phosphate binding"/>
    <property type="evidence" value="ECO:0007669"/>
    <property type="project" value="InterPro"/>
</dbReference>
<organism evidence="10 11">
    <name type="scientific">Puniceispirillum marinum (strain IMCC1322)</name>
    <dbReference type="NCBI Taxonomy" id="488538"/>
    <lineage>
        <taxon>Bacteria</taxon>
        <taxon>Pseudomonadati</taxon>
        <taxon>Pseudomonadota</taxon>
        <taxon>Alphaproteobacteria</taxon>
        <taxon>Candidatus Puniceispirillales</taxon>
        <taxon>Candidatus Puniceispirillaceae</taxon>
        <taxon>Candidatus Puniceispirillum</taxon>
    </lineage>
</organism>
<evidence type="ECO:0000256" key="1">
    <source>
        <dbReference type="ARBA" id="ARBA00001913"/>
    </source>
</evidence>
<dbReference type="KEGG" id="apb:SAR116_0543"/>
<dbReference type="GO" id="GO:0003941">
    <property type="term" value="F:L-serine ammonia-lyase activity"/>
    <property type="evidence" value="ECO:0007669"/>
    <property type="project" value="TreeGrafter"/>
</dbReference>
<dbReference type="PANTHER" id="PTHR43050:SF1">
    <property type="entry name" value="SERINE RACEMASE"/>
    <property type="match status" value="1"/>
</dbReference>
<dbReference type="HOGENOM" id="CLU_021152_4_2_5"/>
<evidence type="ECO:0000259" key="9">
    <source>
        <dbReference type="Pfam" id="PF00291"/>
    </source>
</evidence>
<keyword evidence="11" id="KW-1185">Reference proteome</keyword>
<dbReference type="PROSITE" id="PS00165">
    <property type="entry name" value="DEHYDRATASE_SER_THR"/>
    <property type="match status" value="1"/>
</dbReference>
<evidence type="ECO:0000256" key="5">
    <source>
        <dbReference type="ARBA" id="ARBA00010869"/>
    </source>
</evidence>
<keyword evidence="6" id="KW-0460">Magnesium</keyword>
<proteinExistence type="inferred from homology"/>
<gene>
    <name evidence="10" type="ordered locus">SAR116_0543</name>
</gene>
<reference evidence="10 11" key="1">
    <citation type="journal article" date="2010" name="J. Bacteriol.">
        <title>Complete genome sequence of "Candidatus Puniceispirillum marinum" IMCC1322, a representative of the SAR116 clade in the Alphaproteobacteria.</title>
        <authorList>
            <person name="Oh H.M."/>
            <person name="Kwon K.K."/>
            <person name="Kang I."/>
            <person name="Kang S.G."/>
            <person name="Lee J.H."/>
            <person name="Kim S.J."/>
            <person name="Cho J.C."/>
        </authorList>
    </citation>
    <scope>NUCLEOTIDE SEQUENCE [LARGE SCALE GENOMIC DNA]</scope>
    <source>
        <strain evidence="10 11">IMCC1322</strain>
    </source>
</reference>
<keyword evidence="7" id="KW-0663">Pyridoxal phosphate</keyword>